<comment type="caution">
    <text evidence="1">The sequence shown here is derived from an EMBL/GenBank/DDBJ whole genome shotgun (WGS) entry which is preliminary data.</text>
</comment>
<evidence type="ECO:0008006" key="3">
    <source>
        <dbReference type="Google" id="ProtNLM"/>
    </source>
</evidence>
<sequence>MLIIDIEASGLGDESYPIEIAWGHRHNPTIYDSFLICPPDDWTHWDTYAESNIHHISRETLLREGISVVDAVARLDRRLAGTTVYSDYVPADRPWIVKLYKYLGKEPTFRFCPVQSLIQPDKVSDYLRKYDSTPTEHRALADVRKIIRILNYISAR</sequence>
<dbReference type="RefSeq" id="WP_135955892.1">
    <property type="nucleotide sequence ID" value="NZ_JABCKY010000001.1"/>
</dbReference>
<dbReference type="OrthoDB" id="5705783at2"/>
<evidence type="ECO:0000313" key="1">
    <source>
        <dbReference type="EMBL" id="NMT63474.1"/>
    </source>
</evidence>
<dbReference type="InterPro" id="IPR036397">
    <property type="entry name" value="RNaseH_sf"/>
</dbReference>
<name>A0A7Y0WS15_9GAMM</name>
<dbReference type="SUPFAM" id="SSF53098">
    <property type="entry name" value="Ribonuclease H-like"/>
    <property type="match status" value="1"/>
</dbReference>
<dbReference type="InterPro" id="IPR012337">
    <property type="entry name" value="RNaseH-like_sf"/>
</dbReference>
<dbReference type="Gene3D" id="3.30.420.10">
    <property type="entry name" value="Ribonuclease H-like superfamily/Ribonuclease H"/>
    <property type="match status" value="1"/>
</dbReference>
<protein>
    <recommendedName>
        <fullName evidence="3">Exonuclease domain-containing protein</fullName>
    </recommendedName>
</protein>
<evidence type="ECO:0000313" key="2">
    <source>
        <dbReference type="Proteomes" id="UP000567186"/>
    </source>
</evidence>
<dbReference type="GO" id="GO:0003676">
    <property type="term" value="F:nucleic acid binding"/>
    <property type="evidence" value="ECO:0007669"/>
    <property type="project" value="InterPro"/>
</dbReference>
<dbReference type="EMBL" id="JABCKY010000001">
    <property type="protein sequence ID" value="NMT63474.1"/>
    <property type="molecule type" value="Genomic_DNA"/>
</dbReference>
<accession>A0A7Y0WS15</accession>
<gene>
    <name evidence="1" type="ORF">HIU99_07655</name>
</gene>
<reference evidence="1 2" key="1">
    <citation type="submission" date="2020-04" db="EMBL/GenBank/DDBJ databases">
        <title>Marinobacter oceani sp. nov., isolated from marine solar saltern.</title>
        <authorList>
            <person name="Chen X.-Y."/>
        </authorList>
    </citation>
    <scope>NUCLEOTIDE SEQUENCE [LARGE SCALE GENOMIC DNA]</scope>
    <source>
        <strain evidence="1 2">W62</strain>
    </source>
</reference>
<keyword evidence="2" id="KW-1185">Reference proteome</keyword>
<dbReference type="AlphaFoldDB" id="A0A7Y0WS15"/>
<dbReference type="Proteomes" id="UP000567186">
    <property type="component" value="Unassembled WGS sequence"/>
</dbReference>
<organism evidence="1 2">
    <name type="scientific">Marinobacter orientalis</name>
    <dbReference type="NCBI Taxonomy" id="1928859"/>
    <lineage>
        <taxon>Bacteria</taxon>
        <taxon>Pseudomonadati</taxon>
        <taxon>Pseudomonadota</taxon>
        <taxon>Gammaproteobacteria</taxon>
        <taxon>Pseudomonadales</taxon>
        <taxon>Marinobacteraceae</taxon>
        <taxon>Marinobacter</taxon>
    </lineage>
</organism>
<proteinExistence type="predicted"/>